<feature type="signal peptide" evidence="1">
    <location>
        <begin position="1"/>
        <end position="18"/>
    </location>
</feature>
<sequence length="369" mass="42092">MKKVKLIMVTALALVLFAGCKQKPQEEFTAELAKQSEMNAGSYSIVIDKMTISGEGEDARTRASMDLGAKMISGTKISGDYLKDSEKKRIAMDMNIDVLGQKIPMDFFMDQKKKSMYLSTDFMTETVNIMKEFNAEMAFDAKEIEKLKGKYVQMTEEDMEKSTNSKTDTSLAYENFDWEFLGNYLNTLDSDSFEKKDDTIKRTFTKKDIKGYIDYAKENGSKEEKKAVKELEKNLDDLTKYEQTTTLNTKKHTQKTKMKIAAKNDDSTVSMDLTMNSQAKDSKKKITLPKSADTISMEEFQKILDDAQKNESLVSEEEFNELLDAIKQGRGQFTQAQIDQIKSTYKPYLTEEQFKQLEEALDQSIETAA</sequence>
<keyword evidence="1" id="KW-0732">Signal</keyword>
<dbReference type="AlphaFoldDB" id="A0A437US80"/>
<dbReference type="RefSeq" id="WP_127979678.1">
    <property type="nucleotide sequence ID" value="NZ_JAYEYR010000053.1"/>
</dbReference>
<name>A0A437US80_ENTAV</name>
<reference evidence="2 3" key="1">
    <citation type="submission" date="2018-12" db="EMBL/GenBank/DDBJ databases">
        <title>A novel vanA-carrying plasmid in a clinical isolate of Enterococcus avium.</title>
        <authorList>
            <person name="Bernasconi O.J."/>
            <person name="Luzzaro F."/>
            <person name="Endimiani A."/>
        </authorList>
    </citation>
    <scope>NUCLEOTIDE SEQUENCE [LARGE SCALE GENOMIC DNA]</scope>
    <source>
        <strain evidence="2 3">LC0559/18</strain>
    </source>
</reference>
<feature type="chain" id="PRO_5038989370" description="DUF1307 domain-containing protein" evidence="1">
    <location>
        <begin position="19"/>
        <end position="369"/>
    </location>
</feature>
<evidence type="ECO:0000313" key="2">
    <source>
        <dbReference type="EMBL" id="RVU96462.1"/>
    </source>
</evidence>
<evidence type="ECO:0000256" key="1">
    <source>
        <dbReference type="SAM" id="SignalP"/>
    </source>
</evidence>
<dbReference type="Proteomes" id="UP000288388">
    <property type="component" value="Unassembled WGS sequence"/>
</dbReference>
<evidence type="ECO:0008006" key="4">
    <source>
        <dbReference type="Google" id="ProtNLM"/>
    </source>
</evidence>
<dbReference type="PROSITE" id="PS51257">
    <property type="entry name" value="PROKAR_LIPOPROTEIN"/>
    <property type="match status" value="1"/>
</dbReference>
<organism evidence="2 3">
    <name type="scientific">Enterococcus avium</name>
    <name type="common">Streptococcus avium</name>
    <dbReference type="NCBI Taxonomy" id="33945"/>
    <lineage>
        <taxon>Bacteria</taxon>
        <taxon>Bacillati</taxon>
        <taxon>Bacillota</taxon>
        <taxon>Bacilli</taxon>
        <taxon>Lactobacillales</taxon>
        <taxon>Enterococcaceae</taxon>
        <taxon>Enterococcus</taxon>
    </lineage>
</organism>
<dbReference type="EMBL" id="RYZS01000001">
    <property type="protein sequence ID" value="RVU96462.1"/>
    <property type="molecule type" value="Genomic_DNA"/>
</dbReference>
<protein>
    <recommendedName>
        <fullName evidence="4">DUF1307 domain-containing protein</fullName>
    </recommendedName>
</protein>
<accession>A0A437US80</accession>
<evidence type="ECO:0000313" key="3">
    <source>
        <dbReference type="Proteomes" id="UP000288388"/>
    </source>
</evidence>
<comment type="caution">
    <text evidence="2">The sequence shown here is derived from an EMBL/GenBank/DDBJ whole genome shotgun (WGS) entry which is preliminary data.</text>
</comment>
<gene>
    <name evidence="2" type="ORF">EK398_17400</name>
</gene>
<proteinExistence type="predicted"/>